<dbReference type="PANTHER" id="PTHR33498:SF1">
    <property type="entry name" value="TRANSPOSASE FOR INSERTION SEQUENCE ELEMENT IS1557"/>
    <property type="match status" value="1"/>
</dbReference>
<dbReference type="InterPro" id="IPR047951">
    <property type="entry name" value="Transpos_ISL3"/>
</dbReference>
<comment type="caution">
    <text evidence="2">The sequence shown here is derived from an EMBL/GenBank/DDBJ whole genome shotgun (WGS) entry which is preliminary data.</text>
</comment>
<dbReference type="PANTHER" id="PTHR33498">
    <property type="entry name" value="TRANSPOSASE FOR INSERTION SEQUENCE ELEMENT IS1557"/>
    <property type="match status" value="1"/>
</dbReference>
<dbReference type="AlphaFoldDB" id="A0A7V0XFL2"/>
<dbReference type="EMBL" id="DSBX01000320">
    <property type="protein sequence ID" value="HDR00268.1"/>
    <property type="molecule type" value="Genomic_DNA"/>
</dbReference>
<evidence type="ECO:0000259" key="1">
    <source>
        <dbReference type="Pfam" id="PF01610"/>
    </source>
</evidence>
<accession>A0A7V0XFL2</accession>
<dbReference type="Proteomes" id="UP000885672">
    <property type="component" value="Unassembled WGS sequence"/>
</dbReference>
<organism evidence="2">
    <name type="scientific">candidate division WOR-3 bacterium</name>
    <dbReference type="NCBI Taxonomy" id="2052148"/>
    <lineage>
        <taxon>Bacteria</taxon>
        <taxon>Bacteria division WOR-3</taxon>
    </lineage>
</organism>
<gene>
    <name evidence="2" type="ORF">ENN51_08315</name>
</gene>
<protein>
    <submittedName>
        <fullName evidence="2">ISL3 family transposase</fullName>
    </submittedName>
</protein>
<evidence type="ECO:0000313" key="2">
    <source>
        <dbReference type="EMBL" id="HDR00268.1"/>
    </source>
</evidence>
<dbReference type="InterPro" id="IPR002560">
    <property type="entry name" value="Transposase_DDE"/>
</dbReference>
<sequence length="114" mass="13137">MDKEYMREQLSRTGTPQPKVIGVDEVSIRKGQQYRIVVGDLVRRRPIWFDGPDRSHASLARFYEWLGPQRCARVELAVMDMWKAFASATAEYAPGAAILYDKFHVIQHLNEALD</sequence>
<feature type="domain" description="Transposase IS204/IS1001/IS1096/IS1165 DDE" evidence="1">
    <location>
        <begin position="21"/>
        <end position="114"/>
    </location>
</feature>
<dbReference type="Pfam" id="PF01610">
    <property type="entry name" value="DDE_Tnp_ISL3"/>
    <property type="match status" value="1"/>
</dbReference>
<proteinExistence type="predicted"/>
<feature type="non-terminal residue" evidence="2">
    <location>
        <position position="114"/>
    </location>
</feature>
<name>A0A7V0XFL2_UNCW3</name>
<reference evidence="2" key="1">
    <citation type="journal article" date="2020" name="mSystems">
        <title>Genome- and Community-Level Interaction Insights into Carbon Utilization and Element Cycling Functions of Hydrothermarchaeota in Hydrothermal Sediment.</title>
        <authorList>
            <person name="Zhou Z."/>
            <person name="Liu Y."/>
            <person name="Xu W."/>
            <person name="Pan J."/>
            <person name="Luo Z.H."/>
            <person name="Li M."/>
        </authorList>
    </citation>
    <scope>NUCLEOTIDE SEQUENCE [LARGE SCALE GENOMIC DNA]</scope>
    <source>
        <strain evidence="2">SpSt-1182</strain>
    </source>
</reference>